<evidence type="ECO:0000313" key="4">
    <source>
        <dbReference type="Proteomes" id="UP000015101"/>
    </source>
</evidence>
<sequence length="101" mass="11638">MNGFELLTGVFGESAQFELCKMLVPGLIAFLTCGSLFTFSSLEFEAKLSIFSRHKTIKGNQTKENDSMVFEKLQERHTIELKNKFEVRNKLNDRTSRNQDK</sequence>
<dbReference type="RefSeq" id="XP_009010370.1">
    <property type="nucleotide sequence ID" value="XM_009012122.1"/>
</dbReference>
<accession>T1EYT8</accession>
<reference evidence="2 4" key="2">
    <citation type="journal article" date="2013" name="Nature">
        <title>Insights into bilaterian evolution from three spiralian genomes.</title>
        <authorList>
            <person name="Simakov O."/>
            <person name="Marletaz F."/>
            <person name="Cho S.J."/>
            <person name="Edsinger-Gonzales E."/>
            <person name="Havlak P."/>
            <person name="Hellsten U."/>
            <person name="Kuo D.H."/>
            <person name="Larsson T."/>
            <person name="Lv J."/>
            <person name="Arendt D."/>
            <person name="Savage R."/>
            <person name="Osoegawa K."/>
            <person name="de Jong P."/>
            <person name="Grimwood J."/>
            <person name="Chapman J.A."/>
            <person name="Shapiro H."/>
            <person name="Aerts A."/>
            <person name="Otillar R.P."/>
            <person name="Terry A.Y."/>
            <person name="Boore J.L."/>
            <person name="Grigoriev I.V."/>
            <person name="Lindberg D.R."/>
            <person name="Seaver E.C."/>
            <person name="Weisblat D.A."/>
            <person name="Putnam N.H."/>
            <person name="Rokhsar D.S."/>
        </authorList>
    </citation>
    <scope>NUCLEOTIDE SEQUENCE</scope>
</reference>
<dbReference type="AlphaFoldDB" id="T1EYT8"/>
<reference evidence="3" key="3">
    <citation type="submission" date="2015-06" db="UniProtKB">
        <authorList>
            <consortium name="EnsemblMetazoa"/>
        </authorList>
    </citation>
    <scope>IDENTIFICATION</scope>
</reference>
<dbReference type="KEGG" id="hro:HELRODRAFT_166968"/>
<keyword evidence="1" id="KW-1133">Transmembrane helix</keyword>
<name>T1EYT8_HELRO</name>
<evidence type="ECO:0000313" key="3">
    <source>
        <dbReference type="EnsemblMetazoa" id="HelroP166968"/>
    </source>
</evidence>
<protein>
    <submittedName>
        <fullName evidence="2 3">Uncharacterized protein</fullName>
    </submittedName>
</protein>
<keyword evidence="1" id="KW-0812">Transmembrane</keyword>
<dbReference type="CTD" id="20201738"/>
<evidence type="ECO:0000313" key="2">
    <source>
        <dbReference type="EMBL" id="ESO11882.1"/>
    </source>
</evidence>
<organism evidence="3 4">
    <name type="scientific">Helobdella robusta</name>
    <name type="common">Californian leech</name>
    <dbReference type="NCBI Taxonomy" id="6412"/>
    <lineage>
        <taxon>Eukaryota</taxon>
        <taxon>Metazoa</taxon>
        <taxon>Spiralia</taxon>
        <taxon>Lophotrochozoa</taxon>
        <taxon>Annelida</taxon>
        <taxon>Clitellata</taxon>
        <taxon>Hirudinea</taxon>
        <taxon>Rhynchobdellida</taxon>
        <taxon>Glossiphoniidae</taxon>
        <taxon>Helobdella</taxon>
    </lineage>
</organism>
<dbReference type="Proteomes" id="UP000015101">
    <property type="component" value="Unassembled WGS sequence"/>
</dbReference>
<reference evidence="4" key="1">
    <citation type="submission" date="2012-12" db="EMBL/GenBank/DDBJ databases">
        <authorList>
            <person name="Hellsten U."/>
            <person name="Grimwood J."/>
            <person name="Chapman J.A."/>
            <person name="Shapiro H."/>
            <person name="Aerts A."/>
            <person name="Otillar R.P."/>
            <person name="Terry A.Y."/>
            <person name="Boore J.L."/>
            <person name="Simakov O."/>
            <person name="Marletaz F."/>
            <person name="Cho S.-J."/>
            <person name="Edsinger-Gonzales E."/>
            <person name="Havlak P."/>
            <person name="Kuo D.-H."/>
            <person name="Larsson T."/>
            <person name="Lv J."/>
            <person name="Arendt D."/>
            <person name="Savage R."/>
            <person name="Osoegawa K."/>
            <person name="de Jong P."/>
            <person name="Lindberg D.R."/>
            <person name="Seaver E.C."/>
            <person name="Weisblat D.A."/>
            <person name="Putnam N.H."/>
            <person name="Grigoriev I.V."/>
            <person name="Rokhsar D.S."/>
        </authorList>
    </citation>
    <scope>NUCLEOTIDE SEQUENCE</scope>
</reference>
<keyword evidence="4" id="KW-1185">Reference proteome</keyword>
<dbReference type="GeneID" id="20201738"/>
<dbReference type="EMBL" id="KB095812">
    <property type="protein sequence ID" value="ESO11882.1"/>
    <property type="molecule type" value="Genomic_DNA"/>
</dbReference>
<dbReference type="InParanoid" id="T1EYT8"/>
<proteinExistence type="predicted"/>
<dbReference type="EMBL" id="AMQM01002613">
    <property type="status" value="NOT_ANNOTATED_CDS"/>
    <property type="molecule type" value="Genomic_DNA"/>
</dbReference>
<feature type="transmembrane region" description="Helical" evidence="1">
    <location>
        <begin position="22"/>
        <end position="44"/>
    </location>
</feature>
<dbReference type="EnsemblMetazoa" id="HelroT166968">
    <property type="protein sequence ID" value="HelroP166968"/>
    <property type="gene ID" value="HelroG166968"/>
</dbReference>
<keyword evidence="1" id="KW-0472">Membrane</keyword>
<dbReference type="HOGENOM" id="CLU_2294643_0_0_1"/>
<evidence type="ECO:0000256" key="1">
    <source>
        <dbReference type="SAM" id="Phobius"/>
    </source>
</evidence>
<gene>
    <name evidence="3" type="primary">20201738</name>
    <name evidence="2" type="ORF">HELRODRAFT_166968</name>
</gene>